<organism evidence="1 2">
    <name type="scientific">Castilleja foliolosa</name>
    <dbReference type="NCBI Taxonomy" id="1961234"/>
    <lineage>
        <taxon>Eukaryota</taxon>
        <taxon>Viridiplantae</taxon>
        <taxon>Streptophyta</taxon>
        <taxon>Embryophyta</taxon>
        <taxon>Tracheophyta</taxon>
        <taxon>Spermatophyta</taxon>
        <taxon>Magnoliopsida</taxon>
        <taxon>eudicotyledons</taxon>
        <taxon>Gunneridae</taxon>
        <taxon>Pentapetalae</taxon>
        <taxon>asterids</taxon>
        <taxon>lamiids</taxon>
        <taxon>Lamiales</taxon>
        <taxon>Orobanchaceae</taxon>
        <taxon>Pedicularideae</taxon>
        <taxon>Castillejinae</taxon>
        <taxon>Castilleja</taxon>
    </lineage>
</organism>
<keyword evidence="2" id="KW-1185">Reference proteome</keyword>
<dbReference type="Proteomes" id="UP001632038">
    <property type="component" value="Unassembled WGS sequence"/>
</dbReference>
<accession>A0ABD3BR36</accession>
<evidence type="ECO:0000313" key="2">
    <source>
        <dbReference type="Proteomes" id="UP001632038"/>
    </source>
</evidence>
<sequence>MGNCSLRAVTDAAHEDVLRRATATPTLISPFNSFATTAANRKNGVWKVKLVIDPRVLERILSEGVNTEALIEQMRFAANSTPKRGIKSSWGEAISYKCADRAVQTSLSHGHLRWR</sequence>
<dbReference type="EMBL" id="JAVIJP010000069">
    <property type="protein sequence ID" value="KAL3619172.1"/>
    <property type="molecule type" value="Genomic_DNA"/>
</dbReference>
<name>A0ABD3BR36_9LAMI</name>
<comment type="caution">
    <text evidence="1">The sequence shown here is derived from an EMBL/GenBank/DDBJ whole genome shotgun (WGS) entry which is preliminary data.</text>
</comment>
<proteinExistence type="predicted"/>
<evidence type="ECO:0000313" key="1">
    <source>
        <dbReference type="EMBL" id="KAL3619172.1"/>
    </source>
</evidence>
<dbReference type="AlphaFoldDB" id="A0ABD3BR36"/>
<reference evidence="2" key="1">
    <citation type="journal article" date="2024" name="IScience">
        <title>Strigolactones Initiate the Formation of Haustorium-like Structures in Castilleja.</title>
        <authorList>
            <person name="Buerger M."/>
            <person name="Peterson D."/>
            <person name="Chory J."/>
        </authorList>
    </citation>
    <scope>NUCLEOTIDE SEQUENCE [LARGE SCALE GENOMIC DNA]</scope>
</reference>
<protein>
    <submittedName>
        <fullName evidence="1">Uncharacterized protein</fullName>
    </submittedName>
</protein>
<gene>
    <name evidence="1" type="ORF">CASFOL_036742</name>
</gene>